<protein>
    <submittedName>
        <fullName evidence="1">(northern house mosquito) hypothetical protein</fullName>
    </submittedName>
</protein>
<organism evidence="1">
    <name type="scientific">Culex pipiens</name>
    <name type="common">House mosquito</name>
    <dbReference type="NCBI Taxonomy" id="7175"/>
    <lineage>
        <taxon>Eukaryota</taxon>
        <taxon>Metazoa</taxon>
        <taxon>Ecdysozoa</taxon>
        <taxon>Arthropoda</taxon>
        <taxon>Hexapoda</taxon>
        <taxon>Insecta</taxon>
        <taxon>Pterygota</taxon>
        <taxon>Neoptera</taxon>
        <taxon>Endopterygota</taxon>
        <taxon>Diptera</taxon>
        <taxon>Nematocera</taxon>
        <taxon>Culicoidea</taxon>
        <taxon>Culicidae</taxon>
        <taxon>Culicinae</taxon>
        <taxon>Culicini</taxon>
        <taxon>Culex</taxon>
        <taxon>Culex</taxon>
    </lineage>
</organism>
<dbReference type="EMBL" id="HBUE01313008">
    <property type="protein sequence ID" value="CAG6584226.1"/>
    <property type="molecule type" value="Transcribed_RNA"/>
</dbReference>
<dbReference type="AlphaFoldDB" id="A0A8D8HCN8"/>
<accession>A0A8D8HCN8</accession>
<proteinExistence type="predicted"/>
<name>A0A8D8HCN8_CULPI</name>
<dbReference type="EMBL" id="HBUE01206705">
    <property type="protein sequence ID" value="CAG6532354.1"/>
    <property type="molecule type" value="Transcribed_RNA"/>
</dbReference>
<dbReference type="EMBL" id="HBUE01313006">
    <property type="protein sequence ID" value="CAG6584221.1"/>
    <property type="molecule type" value="Transcribed_RNA"/>
</dbReference>
<sequence length="112" mass="13906">MTLIRWWRRLRTTPLGWDIRGWIGDRGVEPNGLICLKRWRSSIGTIRSCRFGVRRLEWVPWRTMMRTFMRRTTCPGTTFRWKIERRNRRRLNRRSKLGFWTDFVPRRRLGNK</sequence>
<dbReference type="EMBL" id="HBUE01206703">
    <property type="protein sequence ID" value="CAG6532349.1"/>
    <property type="molecule type" value="Transcribed_RNA"/>
</dbReference>
<reference evidence="1" key="1">
    <citation type="submission" date="2021-05" db="EMBL/GenBank/DDBJ databases">
        <authorList>
            <person name="Alioto T."/>
            <person name="Alioto T."/>
            <person name="Gomez Garrido J."/>
        </authorList>
    </citation>
    <scope>NUCLEOTIDE SEQUENCE</scope>
</reference>
<evidence type="ECO:0000313" key="1">
    <source>
        <dbReference type="EMBL" id="CAG6532354.1"/>
    </source>
</evidence>